<organism evidence="2 3">
    <name type="scientific">Candidatus Magasanikbacteria bacterium CG_4_9_14_0_2_um_filter_42_11</name>
    <dbReference type="NCBI Taxonomy" id="1974643"/>
    <lineage>
        <taxon>Bacteria</taxon>
        <taxon>Candidatus Magasanikiibacteriota</taxon>
    </lineage>
</organism>
<sequence>MKKLHITLVLGTARKGRLSEYVANFLYTEITSRDDVTIELVDVRDHMPGRTIPPWEESNDTKAWKDIVAKTDGFVIVSPEYNHGYPGELKILLDQEHDAYRGKPVIVAAVSAASLAVLD</sequence>
<dbReference type="GO" id="GO:0016491">
    <property type="term" value="F:oxidoreductase activity"/>
    <property type="evidence" value="ECO:0007669"/>
    <property type="project" value="InterPro"/>
</dbReference>
<proteinExistence type="predicted"/>
<dbReference type="Proteomes" id="UP000231456">
    <property type="component" value="Unassembled WGS sequence"/>
</dbReference>
<dbReference type="Gene3D" id="3.40.50.360">
    <property type="match status" value="1"/>
</dbReference>
<dbReference type="SUPFAM" id="SSF52218">
    <property type="entry name" value="Flavoproteins"/>
    <property type="match status" value="1"/>
</dbReference>
<dbReference type="EMBL" id="PFRH01000014">
    <property type="protein sequence ID" value="PJC52915.1"/>
    <property type="molecule type" value="Genomic_DNA"/>
</dbReference>
<dbReference type="GO" id="GO:0010181">
    <property type="term" value="F:FMN binding"/>
    <property type="evidence" value="ECO:0007669"/>
    <property type="project" value="TreeGrafter"/>
</dbReference>
<dbReference type="GO" id="GO:0005829">
    <property type="term" value="C:cytosol"/>
    <property type="evidence" value="ECO:0007669"/>
    <property type="project" value="TreeGrafter"/>
</dbReference>
<feature type="domain" description="NADPH-dependent FMN reductase-like" evidence="1">
    <location>
        <begin position="6"/>
        <end position="113"/>
    </location>
</feature>
<comment type="caution">
    <text evidence="2">The sequence shown here is derived from an EMBL/GenBank/DDBJ whole genome shotgun (WGS) entry which is preliminary data.</text>
</comment>
<protein>
    <recommendedName>
        <fullName evidence="1">NADPH-dependent FMN reductase-like domain-containing protein</fullName>
    </recommendedName>
</protein>
<accession>A0A2M8FB03</accession>
<evidence type="ECO:0000313" key="2">
    <source>
        <dbReference type="EMBL" id="PJC52915.1"/>
    </source>
</evidence>
<reference evidence="3" key="1">
    <citation type="submission" date="2017-09" db="EMBL/GenBank/DDBJ databases">
        <title>Depth-based differentiation of microbial function through sediment-hosted aquifers and enrichment of novel symbionts in the deep terrestrial subsurface.</title>
        <authorList>
            <person name="Probst A.J."/>
            <person name="Ladd B."/>
            <person name="Jarett J.K."/>
            <person name="Geller-Mcgrath D.E."/>
            <person name="Sieber C.M.K."/>
            <person name="Emerson J.B."/>
            <person name="Anantharaman K."/>
            <person name="Thomas B.C."/>
            <person name="Malmstrom R."/>
            <person name="Stieglmeier M."/>
            <person name="Klingl A."/>
            <person name="Woyke T."/>
            <person name="Ryan C.M."/>
            <person name="Banfield J.F."/>
        </authorList>
    </citation>
    <scope>NUCLEOTIDE SEQUENCE [LARGE SCALE GENOMIC DNA]</scope>
</reference>
<dbReference type="PANTHER" id="PTHR30543">
    <property type="entry name" value="CHROMATE REDUCTASE"/>
    <property type="match status" value="1"/>
</dbReference>
<dbReference type="Pfam" id="PF03358">
    <property type="entry name" value="FMN_red"/>
    <property type="match status" value="1"/>
</dbReference>
<dbReference type="InterPro" id="IPR050712">
    <property type="entry name" value="NAD(P)H-dep_reductase"/>
</dbReference>
<dbReference type="PANTHER" id="PTHR30543:SF21">
    <property type="entry name" value="NAD(P)H-DEPENDENT FMN REDUCTASE LOT6"/>
    <property type="match status" value="1"/>
</dbReference>
<evidence type="ECO:0000259" key="1">
    <source>
        <dbReference type="Pfam" id="PF03358"/>
    </source>
</evidence>
<evidence type="ECO:0000313" key="3">
    <source>
        <dbReference type="Proteomes" id="UP000231456"/>
    </source>
</evidence>
<dbReference type="InterPro" id="IPR005025">
    <property type="entry name" value="FMN_Rdtase-like_dom"/>
</dbReference>
<dbReference type="AlphaFoldDB" id="A0A2M8FB03"/>
<dbReference type="InterPro" id="IPR029039">
    <property type="entry name" value="Flavoprotein-like_sf"/>
</dbReference>
<gene>
    <name evidence="2" type="ORF">CO030_00375</name>
</gene>
<name>A0A2M8FB03_9BACT</name>